<proteinExistence type="predicted"/>
<dbReference type="InterPro" id="IPR038444">
    <property type="entry name" value="DUF465_sf"/>
</dbReference>
<dbReference type="Proteomes" id="UP000608450">
    <property type="component" value="Unassembled WGS sequence"/>
</dbReference>
<dbReference type="AlphaFoldDB" id="A0A6G6J4D3"/>
<dbReference type="KEGG" id="pnt:G5B91_25000"/>
<evidence type="ECO:0000313" key="1">
    <source>
        <dbReference type="EMBL" id="MBG6289324.1"/>
    </source>
</evidence>
<evidence type="ECO:0000313" key="4">
    <source>
        <dbReference type="Proteomes" id="UP000608450"/>
    </source>
</evidence>
<sequence length="82" mass="9335">MFPEFREKITRLKTEDPHFAKLFHSHNDLDQQIKNMEAGITPASHDTIETLKKQKLQLKDDLYEILRKKDGCCQCGSGGCGG</sequence>
<dbReference type="RefSeq" id="WP_024764617.1">
    <property type="nucleotide sequence ID" value="NZ_CP049140.1"/>
</dbReference>
<keyword evidence="4" id="KW-1185">Reference proteome</keyword>
<protein>
    <submittedName>
        <fullName evidence="2">YdcH family protein</fullName>
    </submittedName>
</protein>
<dbReference type="InterPro" id="IPR007420">
    <property type="entry name" value="DUF465"/>
</dbReference>
<dbReference type="Proteomes" id="UP000501063">
    <property type="component" value="Chromosome"/>
</dbReference>
<dbReference type="Pfam" id="PF04325">
    <property type="entry name" value="DUF465"/>
    <property type="match status" value="1"/>
</dbReference>
<reference evidence="1 4" key="2">
    <citation type="submission" date="2020-11" db="EMBL/GenBank/DDBJ databases">
        <title>Enhanced detection system for hospital associated transmission using whole genome sequencing surveillance.</title>
        <authorList>
            <person name="Harrison L.H."/>
            <person name="Van Tyne D."/>
            <person name="Marsh J.W."/>
            <person name="Griffith M.P."/>
            <person name="Snyder D.J."/>
            <person name="Cooper V.S."/>
            <person name="Mustapha M."/>
        </authorList>
    </citation>
    <scope>NUCLEOTIDE SEQUENCE [LARGE SCALE GENOMIC DNA]</scope>
    <source>
        <strain evidence="1 4">PSA00705</strain>
    </source>
</reference>
<organism evidence="2 3">
    <name type="scientific">Pseudomonas nitroreducens</name>
    <dbReference type="NCBI Taxonomy" id="46680"/>
    <lineage>
        <taxon>Bacteria</taxon>
        <taxon>Pseudomonadati</taxon>
        <taxon>Pseudomonadota</taxon>
        <taxon>Gammaproteobacteria</taxon>
        <taxon>Pseudomonadales</taxon>
        <taxon>Pseudomonadaceae</taxon>
        <taxon>Pseudomonas</taxon>
    </lineage>
</organism>
<dbReference type="Gene3D" id="6.10.280.50">
    <property type="match status" value="1"/>
</dbReference>
<name>A0A6G6J4D3_PSENT</name>
<dbReference type="EMBL" id="JADTFC010000046">
    <property type="protein sequence ID" value="MBG6289324.1"/>
    <property type="molecule type" value="Genomic_DNA"/>
</dbReference>
<evidence type="ECO:0000313" key="2">
    <source>
        <dbReference type="EMBL" id="QIE89341.1"/>
    </source>
</evidence>
<accession>A0A6G6J4D3</accession>
<evidence type="ECO:0000313" key="3">
    <source>
        <dbReference type="Proteomes" id="UP000501063"/>
    </source>
</evidence>
<reference evidence="2 3" key="1">
    <citation type="submission" date="2020-02" db="EMBL/GenBank/DDBJ databases">
        <title>Integrative conjugative elements (ICEs) and plasmids drive adaptation of Pseudomonas nitroreducens strain HBP1 to wastewater environment.</title>
        <authorList>
            <person name="Sentchilo V."/>
            <person name="Carraro N."/>
            <person name="Bertelli C."/>
            <person name="van der Meer J.R."/>
        </authorList>
    </citation>
    <scope>NUCLEOTIDE SEQUENCE [LARGE SCALE GENOMIC DNA]</scope>
    <source>
        <strain evidence="2 3">HBP1</strain>
    </source>
</reference>
<dbReference type="GeneID" id="300408299"/>
<gene>
    <name evidence="2" type="ORF">G5B91_25000</name>
    <name evidence="1" type="ORF">I5I61_17870</name>
</gene>
<dbReference type="EMBL" id="CP049140">
    <property type="protein sequence ID" value="QIE89341.1"/>
    <property type="molecule type" value="Genomic_DNA"/>
</dbReference>